<dbReference type="AlphaFoldDB" id="A0A7N8XD04"/>
<dbReference type="InterPro" id="IPR015943">
    <property type="entry name" value="WD40/YVTN_repeat-like_dom_sf"/>
</dbReference>
<dbReference type="InterPro" id="IPR057403">
    <property type="entry name" value="Beta-prop_Aladin"/>
</dbReference>
<dbReference type="PANTHER" id="PTHR14494:SF0">
    <property type="entry name" value="ALADIN"/>
    <property type="match status" value="1"/>
</dbReference>
<feature type="domain" description="Aladin seven-bladed propeller" evidence="1">
    <location>
        <begin position="128"/>
        <end position="475"/>
    </location>
</feature>
<dbReference type="SUPFAM" id="SSF50978">
    <property type="entry name" value="WD40 repeat-like"/>
    <property type="match status" value="1"/>
</dbReference>
<proteinExistence type="predicted"/>
<dbReference type="Ensembl" id="ENSMAMT00000038739.1">
    <property type="protein sequence ID" value="ENSMAMP00000049117.1"/>
    <property type="gene ID" value="ENSMAMG00000024154.2"/>
</dbReference>
<dbReference type="InterPro" id="IPR036322">
    <property type="entry name" value="WD40_repeat_dom_sf"/>
</dbReference>
<reference evidence="2" key="2">
    <citation type="submission" date="2025-09" db="UniProtKB">
        <authorList>
            <consortium name="Ensembl"/>
        </authorList>
    </citation>
    <scope>IDENTIFICATION</scope>
</reference>
<name>A0A7N8XD04_9TELE</name>
<dbReference type="InterPro" id="IPR045139">
    <property type="entry name" value="Aladin"/>
</dbReference>
<evidence type="ECO:0000313" key="3">
    <source>
        <dbReference type="Proteomes" id="UP000261640"/>
    </source>
</evidence>
<accession>A0A7N8XD04</accession>
<dbReference type="GO" id="GO:0005643">
    <property type="term" value="C:nuclear pore"/>
    <property type="evidence" value="ECO:0007669"/>
    <property type="project" value="TreeGrafter"/>
</dbReference>
<dbReference type="Pfam" id="PF25460">
    <property type="entry name" value="Beta-prop_Aladin"/>
    <property type="match status" value="1"/>
</dbReference>
<reference evidence="2" key="1">
    <citation type="submission" date="2025-08" db="UniProtKB">
        <authorList>
            <consortium name="Ensembl"/>
        </authorList>
    </citation>
    <scope>IDENTIFICATION</scope>
</reference>
<keyword evidence="3" id="KW-1185">Reference proteome</keyword>
<protein>
    <submittedName>
        <fullName evidence="2">Achalasia, adrenocortical insufficiency, alacrimia</fullName>
    </submittedName>
</protein>
<dbReference type="GO" id="GO:0006913">
    <property type="term" value="P:nucleocytoplasmic transport"/>
    <property type="evidence" value="ECO:0007669"/>
    <property type="project" value="TreeGrafter"/>
</dbReference>
<evidence type="ECO:0000259" key="1">
    <source>
        <dbReference type="Pfam" id="PF25460"/>
    </source>
</evidence>
<dbReference type="SMART" id="SM00320">
    <property type="entry name" value="WD40"/>
    <property type="match status" value="4"/>
</dbReference>
<dbReference type="GeneTree" id="ENSGT00390000009446"/>
<evidence type="ECO:0000313" key="2">
    <source>
        <dbReference type="Ensembl" id="ENSMAMP00000049117.1"/>
    </source>
</evidence>
<sequence>MCSLSLFPPPLPSGQTTLCESNNELLSGTNTGSVYTDPLNLYFPRESLKLHSRAESSSKAAFLDHCETLWMRSAAAWRDGGFTGLLNEITNSHTEVPKWLSVSSGCILALLRWVSSFHGSLFPHLTLSSEDMIAEFSQVLNWSDCVVRAFAWHPHTDKFAVALLDDSIKIYNPKSATTPTLKHRLQRSVAAVQWKPLCASALAVACQNCLLVWHVDPCSLSTRPSSGCAQVLSHPGHSPVTSIAWSPSGSLLVSASPVDTAMMVWDVAAESCVPLQRVGGGGVTFLSWSPDGSHVLASTPSALFRVWETRMWTCERWPCVKGRCQSGCWSPDGSRLLFTVQEETVIYALTFTDTTGFTSKGPQAAAVVADLSETTFNTPDGDIIVGGEVQSLAWDPRGERLAVLLKGDPQAADRPAVIAIFKTRTNPIFELLPCGFVQGEPGAEPRLMQFHPNFQHGALLTVCWSTGRITHVPFYFVSTGVPRFGLSDTQSLPCSQERSADFANQSLFTEFMS</sequence>
<dbReference type="InterPro" id="IPR001680">
    <property type="entry name" value="WD40_rpt"/>
</dbReference>
<dbReference type="PANTHER" id="PTHR14494">
    <property type="entry name" value="ALADIN/ADRACALIN/AAAS"/>
    <property type="match status" value="1"/>
</dbReference>
<dbReference type="Proteomes" id="UP000261640">
    <property type="component" value="Unplaced"/>
</dbReference>
<dbReference type="FunFam" id="2.130.10.10:FF:000815">
    <property type="entry name" value="Aladin WD repeat nucleoporin"/>
    <property type="match status" value="1"/>
</dbReference>
<organism evidence="2 3">
    <name type="scientific">Mastacembelus armatus</name>
    <name type="common">zig-zag eel</name>
    <dbReference type="NCBI Taxonomy" id="205130"/>
    <lineage>
        <taxon>Eukaryota</taxon>
        <taxon>Metazoa</taxon>
        <taxon>Chordata</taxon>
        <taxon>Craniata</taxon>
        <taxon>Vertebrata</taxon>
        <taxon>Euteleostomi</taxon>
        <taxon>Actinopterygii</taxon>
        <taxon>Neopterygii</taxon>
        <taxon>Teleostei</taxon>
        <taxon>Neoteleostei</taxon>
        <taxon>Acanthomorphata</taxon>
        <taxon>Anabantaria</taxon>
        <taxon>Synbranchiformes</taxon>
        <taxon>Mastacembelidae</taxon>
        <taxon>Mastacembelus</taxon>
    </lineage>
</organism>
<dbReference type="Gene3D" id="2.130.10.10">
    <property type="entry name" value="YVTN repeat-like/Quinoprotein amine dehydrogenase"/>
    <property type="match status" value="1"/>
</dbReference>